<dbReference type="PANTHER" id="PTHR43445:SF1">
    <property type="entry name" value="PGA SYNTHASE CAPB"/>
    <property type="match status" value="1"/>
</dbReference>
<dbReference type="OrthoDB" id="2884at2"/>
<dbReference type="PRINTS" id="PR01758">
    <property type="entry name" value="CAPSULEPROTB"/>
</dbReference>
<evidence type="ECO:0000259" key="1">
    <source>
        <dbReference type="Pfam" id="PF08245"/>
    </source>
</evidence>
<proteinExistence type="predicted"/>
<dbReference type="SUPFAM" id="SSF53623">
    <property type="entry name" value="MurD-like peptide ligases, catalytic domain"/>
    <property type="match status" value="1"/>
</dbReference>
<dbReference type="GO" id="GO:0005524">
    <property type="term" value="F:ATP binding"/>
    <property type="evidence" value="ECO:0007669"/>
    <property type="project" value="InterPro"/>
</dbReference>
<sequence length="398" mass="43455">MRFLHTTYLIACVALLIAGLVEQRRHYANLRRIRFRVLVNGIRGKSSITRLCAGALRGGGLTTVAKTTGTAARFIHPDATEEPVYRKFGLANIVEQIGIVRRAAAYEPDALVMECMAVAPDLQEINQSKLIRSTIGVLCNVREDHLAEMGPTLDDVARSLCRSMPVGGICVTAEQERLPVLRAEAADRRCELIAVDPESVTDEEMSGFSWITFKENVAIAVEVARLCGVSREHAIKGMWDAPPDPGVLQVHRYTVDDRQLRFANVFAANDPESTLMNIELLLARGAIQRPLHVVINCRPDRVERNGQMGALVEQLDPARVFLIGEPTRSAAVAVAPHCRDRIVDLGGRRDPAELLRGILSGPREAISLAAIGNIHGQGEVLLEQLDGLARTPADGAHS</sequence>
<dbReference type="InterPro" id="IPR036565">
    <property type="entry name" value="Mur-like_cat_sf"/>
</dbReference>
<keyword evidence="3" id="KW-1185">Reference proteome</keyword>
<dbReference type="PANTHER" id="PTHR43445">
    <property type="entry name" value="UDP-N-ACETYLMURAMATE--L-ALANINE LIGASE-RELATED"/>
    <property type="match status" value="1"/>
</dbReference>
<feature type="domain" description="Mur ligase central" evidence="1">
    <location>
        <begin position="41"/>
        <end position="198"/>
    </location>
</feature>
<accession>A0A563EIK5</accession>
<dbReference type="InterPro" id="IPR050061">
    <property type="entry name" value="MurCDEF_pg_biosynth"/>
</dbReference>
<evidence type="ECO:0000313" key="2">
    <source>
        <dbReference type="EMBL" id="TWP45754.1"/>
    </source>
</evidence>
<gene>
    <name evidence="2" type="primary">pgsB</name>
    <name evidence="2" type="ORF">FKR81_38660</name>
</gene>
<dbReference type="Pfam" id="PF08245">
    <property type="entry name" value="Mur_ligase_M"/>
    <property type="match status" value="1"/>
</dbReference>
<dbReference type="GO" id="GO:0016020">
    <property type="term" value="C:membrane"/>
    <property type="evidence" value="ECO:0007669"/>
    <property type="project" value="InterPro"/>
</dbReference>
<dbReference type="EMBL" id="VOBR01000039">
    <property type="protein sequence ID" value="TWP45754.1"/>
    <property type="molecule type" value="Genomic_DNA"/>
</dbReference>
<comment type="caution">
    <text evidence="2">The sequence shown here is derived from an EMBL/GenBank/DDBJ whole genome shotgun (WGS) entry which is preliminary data.</text>
</comment>
<reference evidence="2 3" key="1">
    <citation type="submission" date="2019-07" db="EMBL/GenBank/DDBJ databases">
        <title>Lentzea xizangensis sp. nov., isolated from Qinghai-Tibetan Plateau Soils.</title>
        <authorList>
            <person name="Huang J."/>
        </authorList>
    </citation>
    <scope>NUCLEOTIDE SEQUENCE [LARGE SCALE GENOMIC DNA]</scope>
    <source>
        <strain evidence="2 3">FXJ1.1311</strain>
    </source>
</reference>
<dbReference type="GO" id="GO:0016881">
    <property type="term" value="F:acid-amino acid ligase activity"/>
    <property type="evidence" value="ECO:0007669"/>
    <property type="project" value="InterPro"/>
</dbReference>
<dbReference type="Gene3D" id="3.40.1190.10">
    <property type="entry name" value="Mur-like, catalytic domain"/>
    <property type="match status" value="1"/>
</dbReference>
<protein>
    <submittedName>
        <fullName evidence="2">Poly-gamma-glutamate synthase PgsB</fullName>
    </submittedName>
</protein>
<name>A0A563EIK5_9PSEU</name>
<organism evidence="2 3">
    <name type="scientific">Lentzea tibetensis</name>
    <dbReference type="NCBI Taxonomy" id="2591470"/>
    <lineage>
        <taxon>Bacteria</taxon>
        <taxon>Bacillati</taxon>
        <taxon>Actinomycetota</taxon>
        <taxon>Actinomycetes</taxon>
        <taxon>Pseudonocardiales</taxon>
        <taxon>Pseudonocardiaceae</taxon>
        <taxon>Lentzea</taxon>
    </lineage>
</organism>
<dbReference type="AlphaFoldDB" id="A0A563EIK5"/>
<dbReference type="Proteomes" id="UP000316639">
    <property type="component" value="Unassembled WGS sequence"/>
</dbReference>
<dbReference type="GO" id="GO:0045227">
    <property type="term" value="P:capsule polysaccharide biosynthetic process"/>
    <property type="evidence" value="ECO:0007669"/>
    <property type="project" value="InterPro"/>
</dbReference>
<dbReference type="RefSeq" id="WP_146359629.1">
    <property type="nucleotide sequence ID" value="NZ_VOBR01000039.1"/>
</dbReference>
<dbReference type="InterPro" id="IPR013221">
    <property type="entry name" value="Mur_ligase_cen"/>
</dbReference>
<evidence type="ECO:0000313" key="3">
    <source>
        <dbReference type="Proteomes" id="UP000316639"/>
    </source>
</evidence>
<dbReference type="NCBIfam" id="TIGR04012">
    <property type="entry name" value="poly_gGlu_PgsB"/>
    <property type="match status" value="1"/>
</dbReference>
<dbReference type="InterPro" id="IPR008337">
    <property type="entry name" value="Capsule_biosynth_CapB"/>
</dbReference>